<dbReference type="AlphaFoldDB" id="A0A5C6SJX4"/>
<proteinExistence type="predicted"/>
<protein>
    <submittedName>
        <fullName evidence="2">Uncharacterized protein</fullName>
    </submittedName>
</protein>
<comment type="caution">
    <text evidence="2">The sequence shown here is derived from an EMBL/GenBank/DDBJ whole genome shotgun (WGS) entry which is preliminary data.</text>
</comment>
<evidence type="ECO:0000256" key="1">
    <source>
        <dbReference type="SAM" id="MobiDB-lite"/>
    </source>
</evidence>
<gene>
    <name evidence="2" type="ORF">FocTR4_00012482</name>
</gene>
<feature type="compositionally biased region" description="Polar residues" evidence="1">
    <location>
        <begin position="160"/>
        <end position="176"/>
    </location>
</feature>
<name>A0A5C6SJX4_FUSOC</name>
<sequence>MSSQRVTFDPANLPRPENMFERRGYIDQYIQYFHSDLAPQIAEKRESSYPVVCKFYHEKRGKIEVPSVYFEYVIDKTMWKNIFKPLGDGAAPAWPWEKGPDPDDMSGGMSTAYMEWRVRKGFPINTPHQETQQRVRDLERSLSDAQQDIERLHTLLRDTQPISSRRQHPLQSQTPLRQIKKEEPE</sequence>
<feature type="region of interest" description="Disordered" evidence="1">
    <location>
        <begin position="149"/>
        <end position="185"/>
    </location>
</feature>
<evidence type="ECO:0000313" key="2">
    <source>
        <dbReference type="EMBL" id="TXB98879.1"/>
    </source>
</evidence>
<reference evidence="2 3" key="1">
    <citation type="submission" date="2019-07" db="EMBL/GenBank/DDBJ databases">
        <title>The First High-Quality Draft Genome Sequence of the Causal Agent of the Current Panama Disease Epidemic.</title>
        <authorList>
            <person name="Warmington R.J."/>
            <person name="Kay W."/>
            <person name="Jeffries A."/>
            <person name="Bebber D."/>
            <person name="Moore K."/>
            <person name="Studholme D.J."/>
        </authorList>
    </citation>
    <scope>NUCLEOTIDE SEQUENCE [LARGE SCALE GENOMIC DNA]</scope>
    <source>
        <strain evidence="2 3">TR4</strain>
    </source>
</reference>
<organism evidence="2 3">
    <name type="scientific">Fusarium oxysporum f. sp. cubense</name>
    <dbReference type="NCBI Taxonomy" id="61366"/>
    <lineage>
        <taxon>Eukaryota</taxon>
        <taxon>Fungi</taxon>
        <taxon>Dikarya</taxon>
        <taxon>Ascomycota</taxon>
        <taxon>Pezizomycotina</taxon>
        <taxon>Sordariomycetes</taxon>
        <taxon>Hypocreomycetidae</taxon>
        <taxon>Hypocreales</taxon>
        <taxon>Nectriaceae</taxon>
        <taxon>Fusarium</taxon>
        <taxon>Fusarium oxysporum species complex</taxon>
    </lineage>
</organism>
<dbReference type="Proteomes" id="UP000321331">
    <property type="component" value="Unassembled WGS sequence"/>
</dbReference>
<evidence type="ECO:0000313" key="3">
    <source>
        <dbReference type="Proteomes" id="UP000321331"/>
    </source>
</evidence>
<dbReference type="EMBL" id="VMNF01000012">
    <property type="protein sequence ID" value="TXB98879.1"/>
    <property type="molecule type" value="Genomic_DNA"/>
</dbReference>
<accession>A0A5C6SJX4</accession>